<accession>A0A9W4UKT0</accession>
<reference evidence="1" key="1">
    <citation type="submission" date="2023-01" db="EMBL/GenBank/DDBJ databases">
        <authorList>
            <person name="Van Ghelder C."/>
            <person name="Rancurel C."/>
        </authorList>
    </citation>
    <scope>NUCLEOTIDE SEQUENCE</scope>
    <source>
        <strain evidence="1">CNCM I-4278</strain>
    </source>
</reference>
<evidence type="ECO:0000313" key="2">
    <source>
        <dbReference type="Proteomes" id="UP001152607"/>
    </source>
</evidence>
<dbReference type="EMBL" id="CAOQHR010000007">
    <property type="protein sequence ID" value="CAI6337509.1"/>
    <property type="molecule type" value="Genomic_DNA"/>
</dbReference>
<organism evidence="1 2">
    <name type="scientific">Periconia digitata</name>
    <dbReference type="NCBI Taxonomy" id="1303443"/>
    <lineage>
        <taxon>Eukaryota</taxon>
        <taxon>Fungi</taxon>
        <taxon>Dikarya</taxon>
        <taxon>Ascomycota</taxon>
        <taxon>Pezizomycotina</taxon>
        <taxon>Dothideomycetes</taxon>
        <taxon>Pleosporomycetidae</taxon>
        <taxon>Pleosporales</taxon>
        <taxon>Massarineae</taxon>
        <taxon>Periconiaceae</taxon>
        <taxon>Periconia</taxon>
    </lineage>
</organism>
<protein>
    <submittedName>
        <fullName evidence="1">Uncharacterized protein</fullName>
    </submittedName>
</protein>
<name>A0A9W4UKT0_9PLEO</name>
<proteinExistence type="predicted"/>
<dbReference type="AlphaFoldDB" id="A0A9W4UKT0"/>
<comment type="caution">
    <text evidence="1">The sequence shown here is derived from an EMBL/GenBank/DDBJ whole genome shotgun (WGS) entry which is preliminary data.</text>
</comment>
<keyword evidence="2" id="KW-1185">Reference proteome</keyword>
<sequence length="85" mass="9399">MDGHHGSQNIDRILHPLLGHSPIVTHKLWGHKNLSIGQHPPLHRNNSRHTIVSPCGHFALSSRTALTASTDAYSLWFMSFANSLA</sequence>
<gene>
    <name evidence="1" type="ORF">PDIGIT_LOCUS10621</name>
</gene>
<evidence type="ECO:0000313" key="1">
    <source>
        <dbReference type="EMBL" id="CAI6337509.1"/>
    </source>
</evidence>
<dbReference type="Proteomes" id="UP001152607">
    <property type="component" value="Unassembled WGS sequence"/>
</dbReference>